<protein>
    <recommendedName>
        <fullName evidence="1">Fungal lipase-type domain-containing protein</fullName>
    </recommendedName>
</protein>
<dbReference type="SUPFAM" id="SSF51004">
    <property type="entry name" value="C-terminal (heme d1) domain of cytochrome cd1-nitrite reductase"/>
    <property type="match status" value="2"/>
</dbReference>
<dbReference type="InterPro" id="IPR015943">
    <property type="entry name" value="WD40/YVTN_repeat-like_dom_sf"/>
</dbReference>
<evidence type="ECO:0000259" key="1">
    <source>
        <dbReference type="Pfam" id="PF01764"/>
    </source>
</evidence>
<dbReference type="InterPro" id="IPR051218">
    <property type="entry name" value="Sec_MonoDiacylglyc_Lipase"/>
</dbReference>
<dbReference type="SUPFAM" id="SSF53474">
    <property type="entry name" value="alpha/beta-Hydrolases"/>
    <property type="match status" value="2"/>
</dbReference>
<dbReference type="InterPro" id="IPR029058">
    <property type="entry name" value="AB_hydrolase_fold"/>
</dbReference>
<name>A0A1Q9C6C2_SYMMI</name>
<dbReference type="OrthoDB" id="438440at2759"/>
<dbReference type="PANTHER" id="PTHR45856:SF11">
    <property type="entry name" value="FUNGAL LIPASE-LIKE DOMAIN-CONTAINING PROTEIN"/>
    <property type="match status" value="1"/>
</dbReference>
<dbReference type="EMBL" id="LSRX01001609">
    <property type="protein sequence ID" value="OLP78460.1"/>
    <property type="molecule type" value="Genomic_DNA"/>
</dbReference>
<accession>A0A1Q9C6C2</accession>
<dbReference type="Gene3D" id="3.40.50.1820">
    <property type="entry name" value="alpha/beta hydrolase"/>
    <property type="match status" value="2"/>
</dbReference>
<proteinExistence type="predicted"/>
<organism evidence="2 3">
    <name type="scientific">Symbiodinium microadriaticum</name>
    <name type="common">Dinoflagellate</name>
    <name type="synonym">Zooxanthella microadriatica</name>
    <dbReference type="NCBI Taxonomy" id="2951"/>
    <lineage>
        <taxon>Eukaryota</taxon>
        <taxon>Sar</taxon>
        <taxon>Alveolata</taxon>
        <taxon>Dinophyceae</taxon>
        <taxon>Suessiales</taxon>
        <taxon>Symbiodiniaceae</taxon>
        <taxon>Symbiodinium</taxon>
    </lineage>
</organism>
<dbReference type="Proteomes" id="UP000186817">
    <property type="component" value="Unassembled WGS sequence"/>
</dbReference>
<dbReference type="Pfam" id="PF01764">
    <property type="entry name" value="Lipase_3"/>
    <property type="match status" value="2"/>
</dbReference>
<reference evidence="2 3" key="1">
    <citation type="submission" date="2016-02" db="EMBL/GenBank/DDBJ databases">
        <title>Genome analysis of coral dinoflagellate symbionts highlights evolutionary adaptations to a symbiotic lifestyle.</title>
        <authorList>
            <person name="Aranda M."/>
            <person name="Li Y."/>
            <person name="Liew Y.J."/>
            <person name="Baumgarten S."/>
            <person name="Simakov O."/>
            <person name="Wilson M."/>
            <person name="Piel J."/>
            <person name="Ashoor H."/>
            <person name="Bougouffa S."/>
            <person name="Bajic V.B."/>
            <person name="Ryu T."/>
            <person name="Ravasi T."/>
            <person name="Bayer T."/>
            <person name="Micklem G."/>
            <person name="Kim H."/>
            <person name="Bhak J."/>
            <person name="Lajeunesse T.C."/>
            <person name="Voolstra C.R."/>
        </authorList>
    </citation>
    <scope>NUCLEOTIDE SEQUENCE [LARGE SCALE GENOMIC DNA]</scope>
    <source>
        <strain evidence="2 3">CCMP2467</strain>
    </source>
</reference>
<gene>
    <name evidence="2" type="ORF">AK812_SmicGene41356</name>
</gene>
<evidence type="ECO:0000313" key="3">
    <source>
        <dbReference type="Proteomes" id="UP000186817"/>
    </source>
</evidence>
<dbReference type="Gene3D" id="2.130.10.10">
    <property type="entry name" value="YVTN repeat-like/Quinoprotein amine dehydrogenase"/>
    <property type="match status" value="2"/>
</dbReference>
<sequence length="1373" mass="147863">MGASSSLAPPPHAAAPQVREGSVGKYVSVCHVHGMAVAVPNRAEKVLAVDPARGQTSTIDLPVGIDAGRSYKFSSVCCVKEVLVAVPLDAEKILVLNPSTGQAQSVDLPSGVEASMPCKFGSVCNVNGRAVAAPSGAEKILVVDPADGQVWGIELPTTIDASKCCKYLSICNVNGKAVMAPCNAEKILVVDPEASQAWAIDLPLGVDARTEWKYFSACGLVERAVAVPLDAEKILVVDPATCQAQAIHLPAGIDASRCDKYCSISVVNGRAVAVPWNAKKILVVDPATGLASAIDLPTGIDARRGRKFLCACAVNDKAVAVPSGAEKVLVVDPATGQASALDLPAGIDASRPRKYESVCSMKGRAVAVPLDAERVLVVDAAAGKASTIDLPGTLPICSMKGTVLVEQTLVTCLPASGDCFNLTLRHRNMHRLPIFPELVAALLIYWVQTDEREPPRIEYAAMHTHRQIQEAEYGSTVDFATVTAELPTGNVFYVVLKSNSYILDFLSWNLELDHALTQDPDFFIHAGAARAVQDALFWLEHHLLEQLTEAWRNGTRRIIFTGHSLGGMYAAVLLFLFWKKMGSSDVGCLLCNFEVRCVTFGSPMVFGGGSQQAQDFKHFGQKRAINYINENDPCPRAWGAINLRRFVELAARGVENGHFDGLRSIDGLVASEAVTEAARDLLSRPDFHLSEDFAKRYQHFSELRLLSPQSQFSHWRVFRRTPDSLRDHSMLAYISRLLSAFSADSSDCYVHSQTARVEQSRNVSLRTGGKAIWESSRLAGKATAIDLPAGDTAGRQGEYWSVCNVLGKAVAVPRNAEKISVVDPASGQAAAIDLPKGIDASRREKFVSVCSVNGKAVAVPAHAERILVVDPANGQASAIDLPEGIDAGRAGKFRSVCSVNGKAVAAPYDAEKILIVDPATGQASAIDLPAGIHASKTGKFVSVFNMNGKAVAVPYDAEKILVVDPATGQASAFDLPAGIDASTVLKFGSVCNVNGKAVAVPFDADTILVVDPATGQASAIDLPKDIDASGVANFGPFAMSTARQWPFLPMLRRFWWWTLQLAMLRPSTCLQAVAVPANAEKILVVDPATSQASAIDLPTGKVLYVALKATSCVLDFVNWNLESNRIMTQDADFFVHCGAAGALYAASFWFEQSFLEQLKEARKNGVRRVICAGHSVGGMYAALLFYSFWKKLDEASQDVLSLLSGLDVQCVTFGSPMVFGGSSQQAREFKDFARKRAVNYINEDDPCPRAWSAINLQQFVKTAAKSVQNGPVDEVAGLVASQVVAAAAQEVVKRQDFHLLEDFARRYQHFAELKVLSSERQINHWKEFQLTPDCLNDHAMGAYVNRLFDAFDDSRPECHIHSQTARVEQRGGA</sequence>
<dbReference type="InterPro" id="IPR002921">
    <property type="entry name" value="Fungal_lipase-type"/>
</dbReference>
<dbReference type="InterPro" id="IPR011048">
    <property type="entry name" value="Haem_d1_sf"/>
</dbReference>
<feature type="domain" description="Fungal lipase-type" evidence="1">
    <location>
        <begin position="507"/>
        <end position="637"/>
    </location>
</feature>
<feature type="domain" description="Fungal lipase-type" evidence="1">
    <location>
        <begin position="1118"/>
        <end position="1250"/>
    </location>
</feature>
<keyword evidence="3" id="KW-1185">Reference proteome</keyword>
<dbReference type="GO" id="GO:0006629">
    <property type="term" value="P:lipid metabolic process"/>
    <property type="evidence" value="ECO:0007669"/>
    <property type="project" value="InterPro"/>
</dbReference>
<evidence type="ECO:0000313" key="2">
    <source>
        <dbReference type="EMBL" id="OLP78460.1"/>
    </source>
</evidence>
<dbReference type="PANTHER" id="PTHR45856">
    <property type="entry name" value="ALPHA/BETA-HYDROLASES SUPERFAMILY PROTEIN"/>
    <property type="match status" value="1"/>
</dbReference>
<comment type="caution">
    <text evidence="2">The sequence shown here is derived from an EMBL/GenBank/DDBJ whole genome shotgun (WGS) entry which is preliminary data.</text>
</comment>